<dbReference type="Proteomes" id="UP000007015">
    <property type="component" value="Chromosome 4"/>
</dbReference>
<name>A2XQ35_ORYSI</name>
<evidence type="ECO:0000259" key="2">
    <source>
        <dbReference type="Pfam" id="PF13968"/>
    </source>
</evidence>
<dbReference type="PANTHER" id="PTHR31325">
    <property type="entry name" value="OS01G0798800 PROTEIN-RELATED"/>
    <property type="match status" value="1"/>
</dbReference>
<dbReference type="HOGENOM" id="CLU_009180_5_2_1"/>
<feature type="transmembrane region" description="Helical" evidence="1">
    <location>
        <begin position="45"/>
        <end position="65"/>
    </location>
</feature>
<proteinExistence type="predicted"/>
<dbReference type="Gramene" id="BGIOSGA015842-TA">
    <property type="protein sequence ID" value="BGIOSGA015842-PA"/>
    <property type="gene ID" value="BGIOSGA015842"/>
</dbReference>
<dbReference type="AlphaFoldDB" id="A2XQ35"/>
<evidence type="ECO:0000313" key="3">
    <source>
        <dbReference type="EMBL" id="EAY92945.1"/>
    </source>
</evidence>
<dbReference type="OMA" id="DGHIGAD"/>
<keyword evidence="1" id="KW-0812">Transmembrane</keyword>
<keyword evidence="1" id="KW-1133">Transmembrane helix</keyword>
<reference evidence="3 4" key="1">
    <citation type="journal article" date="2005" name="PLoS Biol.">
        <title>The genomes of Oryza sativa: a history of duplications.</title>
        <authorList>
            <person name="Yu J."/>
            <person name="Wang J."/>
            <person name="Lin W."/>
            <person name="Li S."/>
            <person name="Li H."/>
            <person name="Zhou J."/>
            <person name="Ni P."/>
            <person name="Dong W."/>
            <person name="Hu S."/>
            <person name="Zeng C."/>
            <person name="Zhang J."/>
            <person name="Zhang Y."/>
            <person name="Li R."/>
            <person name="Xu Z."/>
            <person name="Li S."/>
            <person name="Li X."/>
            <person name="Zheng H."/>
            <person name="Cong L."/>
            <person name="Lin L."/>
            <person name="Yin J."/>
            <person name="Geng J."/>
            <person name="Li G."/>
            <person name="Shi J."/>
            <person name="Liu J."/>
            <person name="Lv H."/>
            <person name="Li J."/>
            <person name="Wang J."/>
            <person name="Deng Y."/>
            <person name="Ran L."/>
            <person name="Shi X."/>
            <person name="Wang X."/>
            <person name="Wu Q."/>
            <person name="Li C."/>
            <person name="Ren X."/>
            <person name="Wang J."/>
            <person name="Wang X."/>
            <person name="Li D."/>
            <person name="Liu D."/>
            <person name="Zhang X."/>
            <person name="Ji Z."/>
            <person name="Zhao W."/>
            <person name="Sun Y."/>
            <person name="Zhang Z."/>
            <person name="Bao J."/>
            <person name="Han Y."/>
            <person name="Dong L."/>
            <person name="Ji J."/>
            <person name="Chen P."/>
            <person name="Wu S."/>
            <person name="Liu J."/>
            <person name="Xiao Y."/>
            <person name="Bu D."/>
            <person name="Tan J."/>
            <person name="Yang L."/>
            <person name="Ye C."/>
            <person name="Zhang J."/>
            <person name="Xu J."/>
            <person name="Zhou Y."/>
            <person name="Yu Y."/>
            <person name="Zhang B."/>
            <person name="Zhuang S."/>
            <person name="Wei H."/>
            <person name="Liu B."/>
            <person name="Lei M."/>
            <person name="Yu H."/>
            <person name="Li Y."/>
            <person name="Xu H."/>
            <person name="Wei S."/>
            <person name="He X."/>
            <person name="Fang L."/>
            <person name="Zhang Z."/>
            <person name="Zhang Y."/>
            <person name="Huang X."/>
            <person name="Su Z."/>
            <person name="Tong W."/>
            <person name="Li J."/>
            <person name="Tong Z."/>
            <person name="Li S."/>
            <person name="Ye J."/>
            <person name="Wang L."/>
            <person name="Fang L."/>
            <person name="Lei T."/>
            <person name="Chen C."/>
            <person name="Chen H."/>
            <person name="Xu Z."/>
            <person name="Li H."/>
            <person name="Huang H."/>
            <person name="Zhang F."/>
            <person name="Xu H."/>
            <person name="Li N."/>
            <person name="Zhao C."/>
            <person name="Li S."/>
            <person name="Dong L."/>
            <person name="Huang Y."/>
            <person name="Li L."/>
            <person name="Xi Y."/>
            <person name="Qi Q."/>
            <person name="Li W."/>
            <person name="Zhang B."/>
            <person name="Hu W."/>
            <person name="Zhang Y."/>
            <person name="Tian X."/>
            <person name="Jiao Y."/>
            <person name="Liang X."/>
            <person name="Jin J."/>
            <person name="Gao L."/>
            <person name="Zheng W."/>
            <person name="Hao B."/>
            <person name="Liu S."/>
            <person name="Wang W."/>
            <person name="Yuan L."/>
            <person name="Cao M."/>
            <person name="McDermott J."/>
            <person name="Samudrala R."/>
            <person name="Wang J."/>
            <person name="Wong G.K."/>
            <person name="Yang H."/>
        </authorList>
    </citation>
    <scope>NUCLEOTIDE SEQUENCE [LARGE SCALE GENOMIC DNA]</scope>
    <source>
        <strain evidence="4">cv. 93-11</strain>
    </source>
</reference>
<feature type="domain" description="DUF4220" evidence="2">
    <location>
        <begin position="48"/>
        <end position="268"/>
    </location>
</feature>
<evidence type="ECO:0000256" key="1">
    <source>
        <dbReference type="SAM" id="Phobius"/>
    </source>
</evidence>
<dbReference type="InterPro" id="IPR007658">
    <property type="entry name" value="DUF594"/>
</dbReference>
<organism evidence="3 4">
    <name type="scientific">Oryza sativa subsp. indica</name>
    <name type="common">Rice</name>
    <dbReference type="NCBI Taxonomy" id="39946"/>
    <lineage>
        <taxon>Eukaryota</taxon>
        <taxon>Viridiplantae</taxon>
        <taxon>Streptophyta</taxon>
        <taxon>Embryophyta</taxon>
        <taxon>Tracheophyta</taxon>
        <taxon>Spermatophyta</taxon>
        <taxon>Magnoliopsida</taxon>
        <taxon>Liliopsida</taxon>
        <taxon>Poales</taxon>
        <taxon>Poaceae</taxon>
        <taxon>BOP clade</taxon>
        <taxon>Oryzoideae</taxon>
        <taxon>Oryzeae</taxon>
        <taxon>Oryzinae</taxon>
        <taxon>Oryza</taxon>
        <taxon>Oryza sativa</taxon>
    </lineage>
</organism>
<dbReference type="STRING" id="39946.A2XQ35"/>
<feature type="transmembrane region" description="Helical" evidence="1">
    <location>
        <begin position="130"/>
        <end position="147"/>
    </location>
</feature>
<evidence type="ECO:0000313" key="4">
    <source>
        <dbReference type="Proteomes" id="UP000007015"/>
    </source>
</evidence>
<protein>
    <recommendedName>
        <fullName evidence="2">DUF4220 domain-containing protein</fullName>
    </recommendedName>
</protein>
<gene>
    <name evidence="3" type="ORF">OsI_14741</name>
</gene>
<accession>A2XQ35</accession>
<feature type="transmembrane region" description="Helical" evidence="1">
    <location>
        <begin position="104"/>
        <end position="124"/>
    </location>
</feature>
<keyword evidence="1" id="KW-0472">Membrane</keyword>
<dbReference type="Pfam" id="PF04578">
    <property type="entry name" value="DUF594"/>
    <property type="match status" value="1"/>
</dbReference>
<feature type="transmembrane region" description="Helical" evidence="1">
    <location>
        <begin position="12"/>
        <end position="33"/>
    </location>
</feature>
<sequence>MARGPMDLWNEWATQILVLLSFTLQIILLQLAGIRRREAPAVLRLLLWLAYQLADSTAIYAIGHLSLGGTPREHQLVAFWAPFLLLHLGGPDNITAYSLEDSKLWLRHLLTVVVQVLGAAYVLYKQYRGSGSPLLLAAVLMFAVGVVKYGERTWALMSGNIDTIRSTLKKEPHTKCHSHIEYKPHQMSFSNEGHFKREADEEEFLVRSAHALFHICKYAVVDDSSYDNTGDTRARDATILRGLTDEQKYAVTEIELSLMYDMLYTKVMGISRYFIPSRRWSGSMGQYNMLHFCTRRDTSYSPLLGWLAKLLRQEDWWETYHYSGAAEIPEKVKELVFQHLKRIFQKDGMNTLGVIRKNWGQQTIKRWPEWNLEHVHLGAEFQEGIIIWHIATELLLIRSKITIIDQNAEPTVEAIKALSNYMMFLLVDRPDMLPGLAQKRLYQRTCTYLDKEWRKVVDDPAYHQPTRNACTMLKELLCLHDNPNSNSRRAQREKLARKLLEDEQDQSRNSSRVRFAVDVANKLFAEEEKKSESSLQLLLEMWIDFLVYAANRCSRESHAKKLNSGGEFTTVLWLLTEHLYQVIV</sequence>
<dbReference type="Pfam" id="PF13968">
    <property type="entry name" value="DUF4220"/>
    <property type="match status" value="1"/>
</dbReference>
<keyword evidence="4" id="KW-1185">Reference proteome</keyword>
<dbReference type="EMBL" id="CM000129">
    <property type="protein sequence ID" value="EAY92945.1"/>
    <property type="molecule type" value="Genomic_DNA"/>
</dbReference>
<dbReference type="InterPro" id="IPR025315">
    <property type="entry name" value="DUF4220"/>
</dbReference>